<evidence type="ECO:0000256" key="2">
    <source>
        <dbReference type="ARBA" id="ARBA00015195"/>
    </source>
</evidence>
<keyword evidence="5" id="KW-0717">Septation</keyword>
<evidence type="ECO:0000256" key="8">
    <source>
        <dbReference type="ARBA" id="ARBA00026068"/>
    </source>
</evidence>
<dbReference type="Proteomes" id="UP000255326">
    <property type="component" value="Unassembled WGS sequence"/>
</dbReference>
<keyword evidence="3" id="KW-0963">Cytoplasm</keyword>
<dbReference type="EMBL" id="QQAY01000003">
    <property type="protein sequence ID" value="RDI44215.1"/>
    <property type="molecule type" value="Genomic_DNA"/>
</dbReference>
<comment type="caution">
    <text evidence="10">The sequence shown here is derived from an EMBL/GenBank/DDBJ whole genome shotgun (WGS) entry which is preliminary data.</text>
</comment>
<comment type="subunit">
    <text evidence="8">Homodimer. Interacts with FtsZ.</text>
</comment>
<reference evidence="10 11" key="1">
    <citation type="submission" date="2018-07" db="EMBL/GenBank/DDBJ databases">
        <title>Genomic Encyclopedia of Type Strains, Phase IV (KMG-IV): sequencing the most valuable type-strain genomes for metagenomic binning, comparative biology and taxonomic classification.</title>
        <authorList>
            <person name="Goeker M."/>
        </authorList>
    </citation>
    <scope>NUCLEOTIDE SEQUENCE [LARGE SCALE GENOMIC DNA]</scope>
    <source>
        <strain evidence="10 11">DSM 25281</strain>
    </source>
</reference>
<dbReference type="GO" id="GO:0030428">
    <property type="term" value="C:cell septum"/>
    <property type="evidence" value="ECO:0007669"/>
    <property type="project" value="TreeGrafter"/>
</dbReference>
<dbReference type="PANTHER" id="PTHR34981:SF1">
    <property type="entry name" value="CELL DIVISION PROTEIN ZAPA"/>
    <property type="match status" value="1"/>
</dbReference>
<evidence type="ECO:0000313" key="10">
    <source>
        <dbReference type="EMBL" id="RDI44215.1"/>
    </source>
</evidence>
<dbReference type="GO" id="GO:0000917">
    <property type="term" value="P:division septum assembly"/>
    <property type="evidence" value="ECO:0007669"/>
    <property type="project" value="UniProtKB-KW"/>
</dbReference>
<dbReference type="GO" id="GO:0005829">
    <property type="term" value="C:cytosol"/>
    <property type="evidence" value="ECO:0007669"/>
    <property type="project" value="TreeGrafter"/>
</dbReference>
<dbReference type="Gene3D" id="6.10.250.790">
    <property type="match status" value="1"/>
</dbReference>
<comment type="subcellular location">
    <subcellularLocation>
        <location evidence="1">Cytoplasm</location>
    </subcellularLocation>
</comment>
<accession>A0A370GKG7</accession>
<keyword evidence="6" id="KW-0131">Cell cycle</keyword>
<dbReference type="GO" id="GO:0000921">
    <property type="term" value="P:septin ring assembly"/>
    <property type="evidence" value="ECO:0007669"/>
    <property type="project" value="TreeGrafter"/>
</dbReference>
<dbReference type="AlphaFoldDB" id="A0A370GKG7"/>
<dbReference type="InterPro" id="IPR053712">
    <property type="entry name" value="Bac_CellDiv_Activator"/>
</dbReference>
<name>A0A370GKG7_9BACI</name>
<sequence>MQVRKNKATVTIHEQQYDIVSTESVEHINRVASIVDDKLRELHKNNPYLGLNRLAVLTAVNAVHDLVKLEEEIELLRKEINKLKG</sequence>
<dbReference type="InterPro" id="IPR007838">
    <property type="entry name" value="Cell_div_ZapA-like"/>
</dbReference>
<evidence type="ECO:0000256" key="7">
    <source>
        <dbReference type="ARBA" id="ARBA00024910"/>
    </source>
</evidence>
<evidence type="ECO:0000256" key="1">
    <source>
        <dbReference type="ARBA" id="ARBA00004496"/>
    </source>
</evidence>
<evidence type="ECO:0000256" key="3">
    <source>
        <dbReference type="ARBA" id="ARBA00022490"/>
    </source>
</evidence>
<comment type="function">
    <text evidence="7">Activator of cell division through the inhibition of FtsZ GTPase activity, therefore promoting FtsZ assembly into bundles of protofilaments necessary for the formation of the division Z ring. It is recruited early at mid-cell but it is not essential for cell division.</text>
</comment>
<dbReference type="SUPFAM" id="SSF102829">
    <property type="entry name" value="Cell division protein ZapA-like"/>
    <property type="match status" value="1"/>
</dbReference>
<dbReference type="InterPro" id="IPR036192">
    <property type="entry name" value="Cell_div_ZapA-like_sf"/>
</dbReference>
<dbReference type="PANTHER" id="PTHR34981">
    <property type="entry name" value="CELL DIVISION PROTEIN ZAPA"/>
    <property type="match status" value="1"/>
</dbReference>
<dbReference type="Pfam" id="PF05164">
    <property type="entry name" value="ZapA"/>
    <property type="match status" value="1"/>
</dbReference>
<proteinExistence type="predicted"/>
<organism evidence="10 11">
    <name type="scientific">Falsibacillus pallidus</name>
    <dbReference type="NCBI Taxonomy" id="493781"/>
    <lineage>
        <taxon>Bacteria</taxon>
        <taxon>Bacillati</taxon>
        <taxon>Bacillota</taxon>
        <taxon>Bacilli</taxon>
        <taxon>Bacillales</taxon>
        <taxon>Bacillaceae</taxon>
        <taxon>Falsibacillus</taxon>
    </lineage>
</organism>
<dbReference type="RefSeq" id="WP_425454701.1">
    <property type="nucleotide sequence ID" value="NZ_QQAY01000003.1"/>
</dbReference>
<dbReference type="GO" id="GO:0043093">
    <property type="term" value="P:FtsZ-dependent cytokinesis"/>
    <property type="evidence" value="ECO:0007669"/>
    <property type="project" value="TreeGrafter"/>
</dbReference>
<dbReference type="NCBIfam" id="NF010724">
    <property type="entry name" value="PRK14126.1"/>
    <property type="match status" value="1"/>
</dbReference>
<keyword evidence="11" id="KW-1185">Reference proteome</keyword>
<dbReference type="GO" id="GO:0032153">
    <property type="term" value="C:cell division site"/>
    <property type="evidence" value="ECO:0007669"/>
    <property type="project" value="TreeGrafter"/>
</dbReference>
<evidence type="ECO:0000256" key="4">
    <source>
        <dbReference type="ARBA" id="ARBA00022618"/>
    </source>
</evidence>
<evidence type="ECO:0000313" key="11">
    <source>
        <dbReference type="Proteomes" id="UP000255326"/>
    </source>
</evidence>
<evidence type="ECO:0000256" key="6">
    <source>
        <dbReference type="ARBA" id="ARBA00023306"/>
    </source>
</evidence>
<protein>
    <recommendedName>
        <fullName evidence="2">Cell division protein ZapA</fullName>
    </recommendedName>
    <alternativeName>
        <fullName evidence="9">Z ring-associated protein ZapA</fullName>
    </alternativeName>
</protein>
<evidence type="ECO:0000256" key="9">
    <source>
        <dbReference type="ARBA" id="ARBA00033158"/>
    </source>
</evidence>
<evidence type="ECO:0000256" key="5">
    <source>
        <dbReference type="ARBA" id="ARBA00023210"/>
    </source>
</evidence>
<keyword evidence="4 10" id="KW-0132">Cell division</keyword>
<gene>
    <name evidence="10" type="ORF">DFR59_103283</name>
</gene>